<dbReference type="Gene3D" id="1.10.10.10">
    <property type="entry name" value="Winged helix-like DNA-binding domain superfamily/Winged helix DNA-binding domain"/>
    <property type="match status" value="1"/>
</dbReference>
<gene>
    <name evidence="4" type="ORF">UABAM_01365</name>
</gene>
<protein>
    <submittedName>
        <fullName evidence="4">DNA protecting protein DprA</fullName>
    </submittedName>
</protein>
<dbReference type="InterPro" id="IPR041614">
    <property type="entry name" value="DprA_WH"/>
</dbReference>
<reference evidence="4 5" key="1">
    <citation type="submission" date="2019-08" db="EMBL/GenBank/DDBJ databases">
        <title>Complete genome sequence of Candidatus Uab amorphum.</title>
        <authorList>
            <person name="Shiratori T."/>
            <person name="Suzuki S."/>
            <person name="Kakizawa Y."/>
            <person name="Ishida K."/>
        </authorList>
    </citation>
    <scope>NUCLEOTIDE SEQUENCE [LARGE SCALE GENOMIC DNA]</scope>
    <source>
        <strain evidence="4 5">SRT547</strain>
    </source>
</reference>
<dbReference type="EMBL" id="AP019860">
    <property type="protein sequence ID" value="BBM83022.1"/>
    <property type="molecule type" value="Genomic_DNA"/>
</dbReference>
<evidence type="ECO:0000256" key="1">
    <source>
        <dbReference type="ARBA" id="ARBA00006525"/>
    </source>
</evidence>
<feature type="domain" description="Smf/DprA SLOG" evidence="2">
    <location>
        <begin position="72"/>
        <end position="277"/>
    </location>
</feature>
<evidence type="ECO:0000259" key="3">
    <source>
        <dbReference type="Pfam" id="PF17782"/>
    </source>
</evidence>
<dbReference type="InterPro" id="IPR036388">
    <property type="entry name" value="WH-like_DNA-bd_sf"/>
</dbReference>
<dbReference type="Gene3D" id="3.40.50.450">
    <property type="match status" value="1"/>
</dbReference>
<name>A0A5S9F3C8_UABAM</name>
<dbReference type="AlphaFoldDB" id="A0A5S9F3C8"/>
<dbReference type="GO" id="GO:0009294">
    <property type="term" value="P:DNA-mediated transformation"/>
    <property type="evidence" value="ECO:0007669"/>
    <property type="project" value="InterPro"/>
</dbReference>
<comment type="similarity">
    <text evidence="1">Belongs to the DprA/Smf family.</text>
</comment>
<evidence type="ECO:0000313" key="5">
    <source>
        <dbReference type="Proteomes" id="UP000326354"/>
    </source>
</evidence>
<dbReference type="PANTHER" id="PTHR43022">
    <property type="entry name" value="PROTEIN SMF"/>
    <property type="match status" value="1"/>
</dbReference>
<dbReference type="OrthoDB" id="9785707at2"/>
<dbReference type="Pfam" id="PF02481">
    <property type="entry name" value="DNA_processg_A"/>
    <property type="match status" value="1"/>
</dbReference>
<feature type="domain" description="DprA winged helix" evidence="3">
    <location>
        <begin position="291"/>
        <end position="336"/>
    </location>
</feature>
<dbReference type="SUPFAM" id="SSF102405">
    <property type="entry name" value="MCP/YpsA-like"/>
    <property type="match status" value="1"/>
</dbReference>
<keyword evidence="5" id="KW-1185">Reference proteome</keyword>
<organism evidence="4 5">
    <name type="scientific">Uabimicrobium amorphum</name>
    <dbReference type="NCBI Taxonomy" id="2596890"/>
    <lineage>
        <taxon>Bacteria</taxon>
        <taxon>Pseudomonadati</taxon>
        <taxon>Planctomycetota</taxon>
        <taxon>Candidatus Uabimicrobiia</taxon>
        <taxon>Candidatus Uabimicrobiales</taxon>
        <taxon>Candidatus Uabimicrobiaceae</taxon>
        <taxon>Candidatus Uabimicrobium</taxon>
    </lineage>
</organism>
<evidence type="ECO:0000313" key="4">
    <source>
        <dbReference type="EMBL" id="BBM83022.1"/>
    </source>
</evidence>
<sequence length="354" mass="39260">MDAVMIMGLSTINGIGRRKIMRLLSLVNHHKKLISLDYDAVQKILSRELWQKVRSLSWDRFAEQYEKSPYAIITLEDKNYPSQLRNTMDPPLLLYVHGEIPMGNAIAIVGTRKASAYGKKQARIFAEELSSRGIVIISGLATGIDAAAHNGAVTRGRTVAVLGSGIERIYPSHHRYLANTISENGACISEYAPQAPALAHHFPERNRIVAGLVAGIIVIEAPQKSGALITANIGVENGRDIFVVPGMIGDDQYLGGHKLIQSGAKLVTSVEDVLEEYPQWQMTNDVQQIHLSKIQYKIWNVLSDTPQSIDDISNTTQLPIDKVMSELMEMRIEGIVVCSHFHYYRSRGIVCCDN</sequence>
<dbReference type="KEGG" id="uam:UABAM_01365"/>
<accession>A0A5S9F3C8</accession>
<dbReference type="NCBIfam" id="TIGR00732">
    <property type="entry name" value="dprA"/>
    <property type="match status" value="1"/>
</dbReference>
<proteinExistence type="inferred from homology"/>
<dbReference type="InterPro" id="IPR003488">
    <property type="entry name" value="DprA"/>
</dbReference>
<dbReference type="PANTHER" id="PTHR43022:SF1">
    <property type="entry name" value="PROTEIN SMF"/>
    <property type="match status" value="1"/>
</dbReference>
<evidence type="ECO:0000259" key="2">
    <source>
        <dbReference type="Pfam" id="PF02481"/>
    </source>
</evidence>
<dbReference type="Proteomes" id="UP000326354">
    <property type="component" value="Chromosome"/>
</dbReference>
<dbReference type="Pfam" id="PF17782">
    <property type="entry name" value="WHD_DprA"/>
    <property type="match status" value="1"/>
</dbReference>
<dbReference type="InterPro" id="IPR057666">
    <property type="entry name" value="DrpA_SLOG"/>
</dbReference>
<dbReference type="RefSeq" id="WP_151967247.1">
    <property type="nucleotide sequence ID" value="NZ_AP019860.1"/>
</dbReference>